<gene>
    <name evidence="4" type="ORF">EHV08_01270</name>
</gene>
<dbReference type="PANTHER" id="PTHR30004">
    <property type="entry name" value="4-HYDROXYTHREONINE-4-PHOSPHATE DEHYDROGENASE"/>
    <property type="match status" value="1"/>
</dbReference>
<keyword evidence="3" id="KW-0520">NAD</keyword>
<evidence type="ECO:0000256" key="3">
    <source>
        <dbReference type="ARBA" id="ARBA00023027"/>
    </source>
</evidence>
<evidence type="ECO:0000313" key="5">
    <source>
        <dbReference type="Proteomes" id="UP000278983"/>
    </source>
</evidence>
<keyword evidence="1" id="KW-0479">Metal-binding</keyword>
<dbReference type="GO" id="GO:0051287">
    <property type="term" value="F:NAD binding"/>
    <property type="evidence" value="ECO:0007669"/>
    <property type="project" value="InterPro"/>
</dbReference>
<dbReference type="RefSeq" id="WP_126677628.1">
    <property type="nucleotide sequence ID" value="NZ_RYYU01000001.1"/>
</dbReference>
<name>A0A432LJC1_9BACT</name>
<evidence type="ECO:0000313" key="4">
    <source>
        <dbReference type="EMBL" id="RUL58530.1"/>
    </source>
</evidence>
<protein>
    <submittedName>
        <fullName evidence="4">4-hydroxythreonine-4-phosphate dehydrogenase</fullName>
    </submittedName>
</protein>
<dbReference type="GO" id="GO:0016491">
    <property type="term" value="F:oxidoreductase activity"/>
    <property type="evidence" value="ECO:0007669"/>
    <property type="project" value="UniProtKB-KW"/>
</dbReference>
<dbReference type="EMBL" id="RYYU01000001">
    <property type="protein sequence ID" value="RUL58530.1"/>
    <property type="molecule type" value="Genomic_DNA"/>
</dbReference>
<evidence type="ECO:0000256" key="2">
    <source>
        <dbReference type="ARBA" id="ARBA00023002"/>
    </source>
</evidence>
<dbReference type="PANTHER" id="PTHR30004:SF6">
    <property type="entry name" value="D-THREONATE 4-PHOSPHATE DEHYDROGENASE"/>
    <property type="match status" value="1"/>
</dbReference>
<comment type="caution">
    <text evidence="4">The sequence shown here is derived from an EMBL/GenBank/DDBJ whole genome shotgun (WGS) entry which is preliminary data.</text>
</comment>
<keyword evidence="5" id="KW-1185">Reference proteome</keyword>
<evidence type="ECO:0000256" key="1">
    <source>
        <dbReference type="ARBA" id="ARBA00022723"/>
    </source>
</evidence>
<dbReference type="Gene3D" id="3.40.718.10">
    <property type="entry name" value="Isopropylmalate Dehydrogenase"/>
    <property type="match status" value="1"/>
</dbReference>
<reference evidence="4 5" key="1">
    <citation type="submission" date="2018-12" db="EMBL/GenBank/DDBJ databases">
        <title>Genome sequencing of Prevotella sp. KCOM 3155 (= JS262).</title>
        <authorList>
            <person name="Kook J.-K."/>
            <person name="Park S.-N."/>
            <person name="Lim Y.K."/>
        </authorList>
    </citation>
    <scope>NUCLEOTIDE SEQUENCE [LARGE SCALE GENOMIC DNA]</scope>
    <source>
        <strain evidence="4 5">KCOM 3155</strain>
    </source>
</reference>
<keyword evidence="2" id="KW-0560">Oxidoreductase</keyword>
<proteinExistence type="predicted"/>
<organism evidence="4 5">
    <name type="scientific">Prevotella koreensis</name>
    <dbReference type="NCBI Taxonomy" id="2490854"/>
    <lineage>
        <taxon>Bacteria</taxon>
        <taxon>Pseudomonadati</taxon>
        <taxon>Bacteroidota</taxon>
        <taxon>Bacteroidia</taxon>
        <taxon>Bacteroidales</taxon>
        <taxon>Prevotellaceae</taxon>
        <taxon>Prevotella</taxon>
    </lineage>
</organism>
<dbReference type="GO" id="GO:0046872">
    <property type="term" value="F:metal ion binding"/>
    <property type="evidence" value="ECO:0007669"/>
    <property type="project" value="UniProtKB-KW"/>
</dbReference>
<accession>A0A432LJC1</accession>
<dbReference type="Pfam" id="PF04166">
    <property type="entry name" value="PdxA"/>
    <property type="match status" value="1"/>
</dbReference>
<dbReference type="OrthoDB" id="9801783at2"/>
<dbReference type="SUPFAM" id="SSF53659">
    <property type="entry name" value="Isocitrate/Isopropylmalate dehydrogenase-like"/>
    <property type="match status" value="1"/>
</dbReference>
<sequence>MEDRKIRIAITHGDTNGIGYEMIFKTFAEPEMLELCTPIIYGSPKVAAYHRNVLDLQANFTIINNAEEACERRLNLLTVFEDDMKVDIGRPTEESGEAAVKALEKAIDDCQNGHVDAIVGAPVCDSNFKVGKTMYGEQTYFLEKKLGGDAKALRMIVGKKMRMAFVTTEMPLKDVAEAITQELVEEKAAALHETLLRDFRITNPRIAVLAMNPASANGNDENMEETTILKPAIEKLEKEGRQVFGPYVAEEFFGEAQYTAFDGILAMYKDQGVIPYRTIEQENGLKMSAAMPVVMTMPDMGPEFRKAGKNEVDEQTMRYAIYSAIDIARNRATYDEAKKDPLKKLYHEKRDESEKVRFNIQKKQVREE</sequence>
<dbReference type="AlphaFoldDB" id="A0A432LJC1"/>
<dbReference type="Proteomes" id="UP000278983">
    <property type="component" value="Unassembled WGS sequence"/>
</dbReference>
<dbReference type="InterPro" id="IPR005255">
    <property type="entry name" value="PdxA_fam"/>
</dbReference>